<organism evidence="1 2">
    <name type="scientific">Mycobacterium marinum</name>
    <dbReference type="NCBI Taxonomy" id="1781"/>
    <lineage>
        <taxon>Bacteria</taxon>
        <taxon>Bacillati</taxon>
        <taxon>Actinomycetota</taxon>
        <taxon>Actinomycetes</taxon>
        <taxon>Mycobacteriales</taxon>
        <taxon>Mycobacteriaceae</taxon>
        <taxon>Mycobacterium</taxon>
        <taxon>Mycobacterium ulcerans group</taxon>
    </lineage>
</organism>
<proteinExistence type="predicted"/>
<dbReference type="AlphaFoldDB" id="A0A3E2MSJ5"/>
<dbReference type="EMBL" id="PEDF01000120">
    <property type="protein sequence ID" value="RFZ37795.1"/>
    <property type="molecule type" value="Genomic_DNA"/>
</dbReference>
<sequence length="79" mass="7936">MAATSWAHICSYSASTVAIAGALKPSRLDVTNDTNCVRLANTATGCTVAATVASKAAAAIRAWLAACPACTPVDASQPR</sequence>
<reference evidence="1 2" key="1">
    <citation type="journal article" date="2018" name="Sci. Rep.">
        <title>Extensive genomic diversity among Mycobacterium marinum strains revealed by whole genome sequencing.</title>
        <authorList>
            <person name="Das S."/>
            <person name="Pettersson B.M."/>
            <person name="Behra P.R."/>
            <person name="Mallick A."/>
            <person name="Cheramie M."/>
            <person name="Ramesh M."/>
            <person name="Shirreff L."/>
            <person name="DuCote T."/>
            <person name="Dasgupta S."/>
            <person name="Ennis D.G."/>
            <person name="Kirsebom L.A."/>
        </authorList>
    </citation>
    <scope>NUCLEOTIDE SEQUENCE [LARGE SCALE GENOMIC DNA]</scope>
    <source>
        <strain evidence="1 2">Davis1</strain>
    </source>
</reference>
<evidence type="ECO:0000313" key="1">
    <source>
        <dbReference type="EMBL" id="RFZ37795.1"/>
    </source>
</evidence>
<evidence type="ECO:0000313" key="2">
    <source>
        <dbReference type="Proteomes" id="UP000257451"/>
    </source>
</evidence>
<name>A0A3E2MSJ5_MYCMR</name>
<comment type="caution">
    <text evidence="1">The sequence shown here is derived from an EMBL/GenBank/DDBJ whole genome shotgun (WGS) entry which is preliminary data.</text>
</comment>
<accession>A0A3E2MSJ5</accession>
<dbReference type="Proteomes" id="UP000257451">
    <property type="component" value="Unassembled WGS sequence"/>
</dbReference>
<protein>
    <submittedName>
        <fullName evidence="1">Uncharacterized protein</fullName>
    </submittedName>
</protein>
<gene>
    <name evidence="1" type="ORF">DAVIS_03622</name>
</gene>